<dbReference type="Proteomes" id="UP000199634">
    <property type="component" value="Unassembled WGS sequence"/>
</dbReference>
<evidence type="ECO:0000313" key="5">
    <source>
        <dbReference type="Proteomes" id="UP000199634"/>
    </source>
</evidence>
<accession>A0A1H6KJP0</accession>
<dbReference type="PANTHER" id="PTHR43363:SF1">
    <property type="entry name" value="HYPOXANTHINE-GUANINE PHOSPHORIBOSYLTRANSFERASE"/>
    <property type="match status" value="1"/>
</dbReference>
<gene>
    <name evidence="4" type="ORF">SAMN02927937_01108</name>
</gene>
<feature type="domain" description="Phosphoribosyltransferase" evidence="3">
    <location>
        <begin position="17"/>
        <end position="160"/>
    </location>
</feature>
<dbReference type="RefSeq" id="WP_091097190.1">
    <property type="nucleotide sequence ID" value="NZ_FNXE01000011.1"/>
</dbReference>
<dbReference type="SUPFAM" id="SSF53271">
    <property type="entry name" value="PRTase-like"/>
    <property type="match status" value="1"/>
</dbReference>
<dbReference type="InterPro" id="IPR000836">
    <property type="entry name" value="PRTase_dom"/>
</dbReference>
<dbReference type="STRING" id="1159016.SAMN02927937_01108"/>
<organism evidence="4 5">
    <name type="scientific">Paenimyroides marinum</name>
    <dbReference type="NCBI Taxonomy" id="1159016"/>
    <lineage>
        <taxon>Bacteria</taxon>
        <taxon>Pseudomonadati</taxon>
        <taxon>Bacteroidota</taxon>
        <taxon>Flavobacteriia</taxon>
        <taxon>Flavobacteriales</taxon>
        <taxon>Flavobacteriaceae</taxon>
        <taxon>Paenimyroides</taxon>
    </lineage>
</organism>
<protein>
    <submittedName>
        <fullName evidence="4">Hypoxanthine phosphoribosyltransferase</fullName>
    </submittedName>
</protein>
<keyword evidence="2 4" id="KW-0808">Transferase</keyword>
<dbReference type="EMBL" id="FNXE01000011">
    <property type="protein sequence ID" value="SEH72972.1"/>
    <property type="molecule type" value="Genomic_DNA"/>
</dbReference>
<dbReference type="PANTHER" id="PTHR43363">
    <property type="entry name" value="HYPOXANTHINE PHOSPHORIBOSYLTRANSFERASE"/>
    <property type="match status" value="1"/>
</dbReference>
<dbReference type="Gene3D" id="3.40.50.2020">
    <property type="match status" value="1"/>
</dbReference>
<keyword evidence="1 4" id="KW-0328">Glycosyltransferase</keyword>
<evidence type="ECO:0000256" key="2">
    <source>
        <dbReference type="ARBA" id="ARBA00022679"/>
    </source>
</evidence>
<dbReference type="OrthoDB" id="7375662at2"/>
<evidence type="ECO:0000313" key="4">
    <source>
        <dbReference type="EMBL" id="SEH72972.1"/>
    </source>
</evidence>
<dbReference type="AlphaFoldDB" id="A0A1H6KJP0"/>
<sequence length="190" mass="22089">MKVVTLTYKDVVDKVEKLILAIDFQPEVIIGVMNGAKFMINQFKQSEKFNTSYFIDTKLQRETEKVKKKKIVRVILKMLPYALLNRLRIIESKKVQSKIKNIDLVTLNNLSLTIENLPGIELKNILIIDDAVDSGKTLYIIQNQLMKKYPKAKIKSAVIAWTITESIVQPDYYLFKDTLVRYPWSKDFKS</sequence>
<evidence type="ECO:0000256" key="1">
    <source>
        <dbReference type="ARBA" id="ARBA00022676"/>
    </source>
</evidence>
<dbReference type="Pfam" id="PF00156">
    <property type="entry name" value="Pribosyltran"/>
    <property type="match status" value="1"/>
</dbReference>
<dbReference type="InterPro" id="IPR029057">
    <property type="entry name" value="PRTase-like"/>
</dbReference>
<name>A0A1H6KJP0_9FLAO</name>
<proteinExistence type="predicted"/>
<evidence type="ECO:0000259" key="3">
    <source>
        <dbReference type="Pfam" id="PF00156"/>
    </source>
</evidence>
<dbReference type="GO" id="GO:0016757">
    <property type="term" value="F:glycosyltransferase activity"/>
    <property type="evidence" value="ECO:0007669"/>
    <property type="project" value="UniProtKB-KW"/>
</dbReference>
<reference evidence="4 5" key="1">
    <citation type="submission" date="2016-10" db="EMBL/GenBank/DDBJ databases">
        <authorList>
            <person name="de Groot N.N."/>
        </authorList>
    </citation>
    <scope>NUCLEOTIDE SEQUENCE [LARGE SCALE GENOMIC DNA]</scope>
    <source>
        <strain evidence="4 5">CGMCC 1.10825</strain>
    </source>
</reference>
<keyword evidence="5" id="KW-1185">Reference proteome</keyword>
<dbReference type="CDD" id="cd06223">
    <property type="entry name" value="PRTases_typeI"/>
    <property type="match status" value="1"/>
</dbReference>